<dbReference type="GO" id="GO:0055085">
    <property type="term" value="P:transmembrane transport"/>
    <property type="evidence" value="ECO:0007669"/>
    <property type="project" value="InterPro"/>
</dbReference>
<dbReference type="PANTHER" id="PTHR43005">
    <property type="entry name" value="BLR7065 PROTEIN"/>
    <property type="match status" value="1"/>
</dbReference>
<organism evidence="9">
    <name type="scientific">Acididesulfobacillus acetoxydans</name>
    <dbReference type="NCBI Taxonomy" id="1561005"/>
    <lineage>
        <taxon>Bacteria</taxon>
        <taxon>Bacillati</taxon>
        <taxon>Bacillota</taxon>
        <taxon>Clostridia</taxon>
        <taxon>Eubacteriales</taxon>
        <taxon>Peptococcaceae</taxon>
        <taxon>Acididesulfobacillus</taxon>
    </lineage>
</organism>
<sequence>MCGDGAQPPPSSKFNLGVNSLNTANPIIPKGRSGKGKLYKYWYPYFYLLPAAVVVITIIGYPVVRAVVTSLFHDNPLNPKMTFVGFSNYVSVLEDHVFHVAVLNSLIWIFGIVLFQFGLGMIGALLLNEKFRGRGVVRGLVLIPWATPSVLAAMMWIWILDANHGVVNDLLTRMGLSFLSQPWFSQPHTALPALMLIDIWQGVPFFAVMILAALQTIPEDLVEASFLDGATAWNTFWQVKFPIILPTVLITTLLRIVWTASYMDLILVITQGGPGYATLTVPAYAYYMAYSDLNFGGATATAVLQGLALLGVVLVYLKILTKQGILEK</sequence>
<evidence type="ECO:0000256" key="2">
    <source>
        <dbReference type="ARBA" id="ARBA00022448"/>
    </source>
</evidence>
<evidence type="ECO:0000259" key="8">
    <source>
        <dbReference type="PROSITE" id="PS50928"/>
    </source>
</evidence>
<name>A0A8S0WRE6_9FIRM</name>
<reference evidence="10" key="1">
    <citation type="submission" date="2014-11" db="EMBL/GenBank/DDBJ databases">
        <authorList>
            <person name="Hornung B.V."/>
        </authorList>
    </citation>
    <scope>NUCLEOTIDE SEQUENCE</scope>
    <source>
        <strain evidence="10">INE</strain>
    </source>
</reference>
<keyword evidence="2 7" id="KW-0813">Transport</keyword>
<dbReference type="PANTHER" id="PTHR43005:SF1">
    <property type="entry name" value="SPERMIDINE_PUTRESCINE TRANSPORT SYSTEM PERMEASE PROTEIN"/>
    <property type="match status" value="1"/>
</dbReference>
<keyword evidence="5 7" id="KW-1133">Transmembrane helix</keyword>
<feature type="transmembrane region" description="Helical" evidence="7">
    <location>
        <begin position="42"/>
        <end position="64"/>
    </location>
</feature>
<keyword evidence="6 7" id="KW-0472">Membrane</keyword>
<accession>A0A8S0WRE6</accession>
<dbReference type="Proteomes" id="UP001071230">
    <property type="component" value="Unassembled WGS sequence"/>
</dbReference>
<evidence type="ECO:0000256" key="3">
    <source>
        <dbReference type="ARBA" id="ARBA00022475"/>
    </source>
</evidence>
<dbReference type="PROSITE" id="PS50928">
    <property type="entry name" value="ABC_TM1"/>
    <property type="match status" value="1"/>
</dbReference>
<evidence type="ECO:0000256" key="1">
    <source>
        <dbReference type="ARBA" id="ARBA00004651"/>
    </source>
</evidence>
<evidence type="ECO:0000256" key="7">
    <source>
        <dbReference type="RuleBase" id="RU363032"/>
    </source>
</evidence>
<evidence type="ECO:0000313" key="10">
    <source>
        <dbReference type="EMBL" id="CEJ06031.1"/>
    </source>
</evidence>
<keyword evidence="4 7" id="KW-0812">Transmembrane</keyword>
<dbReference type="EMBL" id="LR746496">
    <property type="protein sequence ID" value="CAA7603254.1"/>
    <property type="molecule type" value="Genomic_DNA"/>
</dbReference>
<feature type="transmembrane region" description="Helical" evidence="7">
    <location>
        <begin position="293"/>
        <end position="317"/>
    </location>
</feature>
<proteinExistence type="inferred from homology"/>
<feature type="transmembrane region" description="Helical" evidence="7">
    <location>
        <begin position="237"/>
        <end position="258"/>
    </location>
</feature>
<feature type="transmembrane region" description="Helical" evidence="7">
    <location>
        <begin position="106"/>
        <end position="127"/>
    </location>
</feature>
<protein>
    <submittedName>
        <fullName evidence="9">Binding-protein-dependent transport system inner membrane component</fullName>
    </submittedName>
    <submittedName>
        <fullName evidence="10">Binding-protein-dependent transport systems inner membrane component</fullName>
    </submittedName>
</protein>
<evidence type="ECO:0000313" key="9">
    <source>
        <dbReference type="EMBL" id="CAA7603254.1"/>
    </source>
</evidence>
<dbReference type="CDD" id="cd06261">
    <property type="entry name" value="TM_PBP2"/>
    <property type="match status" value="1"/>
</dbReference>
<keyword evidence="11" id="KW-1185">Reference proteome</keyword>
<feature type="domain" description="ABC transmembrane type-1" evidence="8">
    <location>
        <begin position="102"/>
        <end position="316"/>
    </location>
</feature>
<evidence type="ECO:0000256" key="5">
    <source>
        <dbReference type="ARBA" id="ARBA00022989"/>
    </source>
</evidence>
<reference evidence="9" key="2">
    <citation type="submission" date="2020-01" db="EMBL/GenBank/DDBJ databases">
        <authorList>
            <person name="Hornung B."/>
        </authorList>
    </citation>
    <scope>NUCLEOTIDE SEQUENCE</scope>
    <source>
        <strain evidence="9">PacBioINE</strain>
    </source>
</reference>
<dbReference type="Gene3D" id="1.10.3720.10">
    <property type="entry name" value="MetI-like"/>
    <property type="match status" value="1"/>
</dbReference>
<comment type="similarity">
    <text evidence="7">Belongs to the binding-protein-dependent transport system permease family.</text>
</comment>
<dbReference type="EMBL" id="CDGJ01000012">
    <property type="protein sequence ID" value="CEJ06031.1"/>
    <property type="molecule type" value="Genomic_DNA"/>
</dbReference>
<evidence type="ECO:0000256" key="6">
    <source>
        <dbReference type="ARBA" id="ARBA00023136"/>
    </source>
</evidence>
<feature type="transmembrane region" description="Helical" evidence="7">
    <location>
        <begin position="265"/>
        <end position="287"/>
    </location>
</feature>
<gene>
    <name evidence="10" type="ORF">DEACI_0477</name>
    <name evidence="9" type="ORF">DEACI_4077</name>
</gene>
<dbReference type="KEGG" id="aacx:DEACI_4077"/>
<dbReference type="InterPro" id="IPR000515">
    <property type="entry name" value="MetI-like"/>
</dbReference>
<dbReference type="InterPro" id="IPR035906">
    <property type="entry name" value="MetI-like_sf"/>
</dbReference>
<dbReference type="SUPFAM" id="SSF161098">
    <property type="entry name" value="MetI-like"/>
    <property type="match status" value="1"/>
</dbReference>
<dbReference type="GO" id="GO:0005886">
    <property type="term" value="C:plasma membrane"/>
    <property type="evidence" value="ECO:0007669"/>
    <property type="project" value="UniProtKB-SubCell"/>
</dbReference>
<dbReference type="Proteomes" id="UP000836597">
    <property type="component" value="Chromosome"/>
</dbReference>
<comment type="subcellular location">
    <subcellularLocation>
        <location evidence="1 7">Cell membrane</location>
        <topology evidence="1 7">Multi-pass membrane protein</topology>
    </subcellularLocation>
</comment>
<evidence type="ECO:0000313" key="11">
    <source>
        <dbReference type="Proteomes" id="UP001071230"/>
    </source>
</evidence>
<dbReference type="AlphaFoldDB" id="A0A8S0WRE6"/>
<evidence type="ECO:0000256" key="4">
    <source>
        <dbReference type="ARBA" id="ARBA00022692"/>
    </source>
</evidence>
<keyword evidence="3" id="KW-1003">Cell membrane</keyword>
<dbReference type="Pfam" id="PF00528">
    <property type="entry name" value="BPD_transp_1"/>
    <property type="match status" value="1"/>
</dbReference>
<feature type="transmembrane region" description="Helical" evidence="7">
    <location>
        <begin position="139"/>
        <end position="159"/>
    </location>
</feature>